<dbReference type="OrthoDB" id="9782395at2"/>
<keyword evidence="1" id="KW-1133">Transmembrane helix</keyword>
<accession>A0A1H9UXC8</accession>
<evidence type="ECO:0008006" key="4">
    <source>
        <dbReference type="Google" id="ProtNLM"/>
    </source>
</evidence>
<dbReference type="AlphaFoldDB" id="A0A1H9UXC8"/>
<name>A0A1H9UXC8_BUTFI</name>
<sequence length="324" mass="37023">MNLRKRLSGIWLMAMALLSLCSFTCFFVAQMWLNILYMFYLTVALVQVVTLVIYLWGPEKLAFKPLKYLYRIFYASSILVIPSFAFIFMGLISQYHINIRESIDASSMPIEDIVPSDETVIYNTGKVYIFFPEYSNVELVCKKRPSKSDDSITWCSGAAFQHTVSLDFSQENVEGDHAVNGAYYASPYNKDAFAAFTFADGEFSFEFNDPEGAIKKAADAGGNGFMQFGLIKDHEVVMNFDRPRARCYRTLAELNGNLCIIDSVNMMHFTQFMEELQRLGVTNALYMDMGAGWNYSWYRNAADKVVTLFGLPVPWSHNWVVFKK</sequence>
<evidence type="ECO:0000313" key="2">
    <source>
        <dbReference type="EMBL" id="SES13988.1"/>
    </source>
</evidence>
<organism evidence="2 3">
    <name type="scientific">Butyrivibrio fibrisolvens</name>
    <dbReference type="NCBI Taxonomy" id="831"/>
    <lineage>
        <taxon>Bacteria</taxon>
        <taxon>Bacillati</taxon>
        <taxon>Bacillota</taxon>
        <taxon>Clostridia</taxon>
        <taxon>Lachnospirales</taxon>
        <taxon>Lachnospiraceae</taxon>
        <taxon>Butyrivibrio</taxon>
    </lineage>
</organism>
<reference evidence="2 3" key="1">
    <citation type="submission" date="2016-10" db="EMBL/GenBank/DDBJ databases">
        <authorList>
            <person name="de Groot N.N."/>
        </authorList>
    </citation>
    <scope>NUCLEOTIDE SEQUENCE [LARGE SCALE GENOMIC DNA]</scope>
    <source>
        <strain evidence="2 3">AR40</strain>
    </source>
</reference>
<feature type="transmembrane region" description="Helical" evidence="1">
    <location>
        <begin position="35"/>
        <end position="56"/>
    </location>
</feature>
<keyword evidence="1" id="KW-0472">Membrane</keyword>
<feature type="transmembrane region" description="Helical" evidence="1">
    <location>
        <begin position="68"/>
        <end position="92"/>
    </location>
</feature>
<proteinExistence type="predicted"/>
<dbReference type="eggNOG" id="ENOG503372X">
    <property type="taxonomic scope" value="Bacteria"/>
</dbReference>
<keyword evidence="1" id="KW-0812">Transmembrane</keyword>
<dbReference type="EMBL" id="FOGJ01000020">
    <property type="protein sequence ID" value="SES13988.1"/>
    <property type="molecule type" value="Genomic_DNA"/>
</dbReference>
<gene>
    <name evidence="2" type="ORF">SAMN04487884_12020</name>
</gene>
<evidence type="ECO:0000313" key="3">
    <source>
        <dbReference type="Proteomes" id="UP000182584"/>
    </source>
</evidence>
<protein>
    <recommendedName>
        <fullName evidence="4">Phosphodiester glycosidase domain-containing protein</fullName>
    </recommendedName>
</protein>
<feature type="transmembrane region" description="Helical" evidence="1">
    <location>
        <begin position="7"/>
        <end position="29"/>
    </location>
</feature>
<dbReference type="Proteomes" id="UP000182584">
    <property type="component" value="Unassembled WGS sequence"/>
</dbReference>
<dbReference type="RefSeq" id="WP_074757283.1">
    <property type="nucleotide sequence ID" value="NZ_FOGJ01000020.1"/>
</dbReference>
<evidence type="ECO:0000256" key="1">
    <source>
        <dbReference type="SAM" id="Phobius"/>
    </source>
</evidence>